<dbReference type="NCBIfam" id="TIGR01512">
    <property type="entry name" value="ATPase-IB2_Cd"/>
    <property type="match status" value="1"/>
</dbReference>
<comment type="similarity">
    <text evidence="2 10">Belongs to the cation transport ATPase (P-type) (TC 3.A.3) family. Type IB subfamily.</text>
</comment>
<dbReference type="EMBL" id="FCOR01000002">
    <property type="protein sequence ID" value="CVK15551.1"/>
    <property type="molecule type" value="Genomic_DNA"/>
</dbReference>
<dbReference type="Pfam" id="PF00122">
    <property type="entry name" value="E1-E2_ATPase"/>
    <property type="match status" value="1"/>
</dbReference>
<evidence type="ECO:0000259" key="11">
    <source>
        <dbReference type="Pfam" id="PF00122"/>
    </source>
</evidence>
<feature type="domain" description="P-type ATPase A" evidence="11">
    <location>
        <begin position="158"/>
        <end position="257"/>
    </location>
</feature>
<comment type="catalytic activity">
    <reaction evidence="9">
        <text>Zn(2+)(in) + ATP + H2O = Zn(2+)(out) + ADP + phosphate + H(+)</text>
        <dbReference type="Rhea" id="RHEA:20621"/>
        <dbReference type="ChEBI" id="CHEBI:15377"/>
        <dbReference type="ChEBI" id="CHEBI:15378"/>
        <dbReference type="ChEBI" id="CHEBI:29105"/>
        <dbReference type="ChEBI" id="CHEBI:30616"/>
        <dbReference type="ChEBI" id="CHEBI:43474"/>
        <dbReference type="ChEBI" id="CHEBI:456216"/>
        <dbReference type="EC" id="7.2.2.12"/>
    </reaction>
</comment>
<keyword evidence="3 10" id="KW-0812">Transmembrane</keyword>
<feature type="transmembrane region" description="Helical" evidence="10">
    <location>
        <begin position="633"/>
        <end position="652"/>
    </location>
</feature>
<dbReference type="EC" id="7.2.2.12" evidence="8"/>
<dbReference type="GO" id="GO:0005524">
    <property type="term" value="F:ATP binding"/>
    <property type="evidence" value="ECO:0007669"/>
    <property type="project" value="UniProtKB-UniRule"/>
</dbReference>
<dbReference type="GO" id="GO:0046872">
    <property type="term" value="F:metal ion binding"/>
    <property type="evidence" value="ECO:0007669"/>
    <property type="project" value="UniProtKB-KW"/>
</dbReference>
<proteinExistence type="inferred from homology"/>
<evidence type="ECO:0000256" key="9">
    <source>
        <dbReference type="ARBA" id="ARBA00047308"/>
    </source>
</evidence>
<evidence type="ECO:0000256" key="5">
    <source>
        <dbReference type="ARBA" id="ARBA00022967"/>
    </source>
</evidence>
<dbReference type="Gene3D" id="3.40.1110.10">
    <property type="entry name" value="Calcium-transporting ATPase, cytoplasmic domain N"/>
    <property type="match status" value="1"/>
</dbReference>
<sequence length="661" mass="72444">MSNYKPGCACNDDDNKKNHSHDNYQTNHEHTHDHKIDFNINIYQLFLPAIICSVLLAIALILDYSHTSFFKSWLRLGGYILAYLPVGYPVFKEMLEEFKHKDFFNELSLIFLASVGAFYIGEFPEAVAVMLFYSIGENLQSLAVAKAKSNINALLDQRPDEATVIENQTVRVVKANDVQVGEIIQLKPGDKVALDGELLSSSATFNTSALTGESAPQIKEKGETILAGMINLTTSSIVKVTTPYSDSKLSKILDLVQNATGQKAKTELFIRKFAKIYTPFVFFIALMVFILPYFFVTNYVYETWLYRSLIFLVISCPCALVISIPLGYFGGIGLASRNGILVKGSNFLDILADVKQVVFDKTGTLTKGNFSVETVHIEPGFEQTQVLQWINMAESHSNHPIAAAILEYVGCKPDVTKITTMEDFPGKGIKVEIEGNEILVGNFKLLEAYGISYPSNSKEIINTVVLVAVNHKFAGYLVIADQIKSGAKEDIKSMHELGIGLTVLSGDKSSIVQKVAKDLGIEHAYGELLPEDKVSKMKEIKSSITEKVAFVGDGFNDAPVIALSDVGIAMGGLGSDATIEVADVIIQDDQISKIPIAVKIGKATKYVVWQNVFLAFGIKIIIMILGIFGNIHLLEAVFADVGVALLAILNAVRLQKSNLGK</sequence>
<dbReference type="PROSITE" id="PS00154">
    <property type="entry name" value="ATPASE_E1_E2"/>
    <property type="match status" value="1"/>
</dbReference>
<reference evidence="12 13" key="1">
    <citation type="submission" date="2016-01" db="EMBL/GenBank/DDBJ databases">
        <authorList>
            <person name="McClelland M."/>
            <person name="Jain A."/>
            <person name="Saraogi P."/>
            <person name="Mendelson R."/>
            <person name="Westerman R."/>
            <person name="SanMiguel P."/>
            <person name="Csonka L."/>
        </authorList>
    </citation>
    <scope>NUCLEOTIDE SEQUENCE [LARGE SCALE GENOMIC DNA]</scope>
    <source>
        <strain evidence="12 13">R-53146</strain>
    </source>
</reference>
<feature type="transmembrane region" description="Helical" evidence="10">
    <location>
        <begin position="276"/>
        <end position="296"/>
    </location>
</feature>
<evidence type="ECO:0000256" key="7">
    <source>
        <dbReference type="ARBA" id="ARBA00023136"/>
    </source>
</evidence>
<gene>
    <name evidence="12" type="ORF">Ga0061079_10297</name>
</gene>
<keyword evidence="13" id="KW-1185">Reference proteome</keyword>
<dbReference type="SUPFAM" id="SSF81665">
    <property type="entry name" value="Calcium ATPase, transmembrane domain M"/>
    <property type="match status" value="1"/>
</dbReference>
<evidence type="ECO:0000256" key="10">
    <source>
        <dbReference type="RuleBase" id="RU362081"/>
    </source>
</evidence>
<protein>
    <recommendedName>
        <fullName evidence="8">P-type Zn(2+) transporter</fullName>
        <ecNumber evidence="8">7.2.2.12</ecNumber>
    </recommendedName>
</protein>
<dbReference type="STRING" id="1586267.GCA_001418685_00376"/>
<evidence type="ECO:0000313" key="12">
    <source>
        <dbReference type="EMBL" id="CVK15551.1"/>
    </source>
</evidence>
<dbReference type="OrthoDB" id="1521937at2"/>
<dbReference type="InterPro" id="IPR027256">
    <property type="entry name" value="P-typ_ATPase_IB"/>
</dbReference>
<dbReference type="Proteomes" id="UP000182761">
    <property type="component" value="Unassembled WGS sequence"/>
</dbReference>
<keyword evidence="5" id="KW-1278">Translocase</keyword>
<keyword evidence="6 10" id="KW-1133">Transmembrane helix</keyword>
<dbReference type="PRINTS" id="PR00119">
    <property type="entry name" value="CATATPASE"/>
</dbReference>
<feature type="transmembrane region" description="Helical" evidence="10">
    <location>
        <begin position="308"/>
        <end position="329"/>
    </location>
</feature>
<dbReference type="SFLD" id="SFLDS00003">
    <property type="entry name" value="Haloacid_Dehalogenase"/>
    <property type="match status" value="1"/>
</dbReference>
<dbReference type="InterPro" id="IPR023298">
    <property type="entry name" value="ATPase_P-typ_TM_dom_sf"/>
</dbReference>
<dbReference type="Gene3D" id="2.70.150.10">
    <property type="entry name" value="Calcium-transporting ATPase, cytoplasmic transduction domain A"/>
    <property type="match status" value="1"/>
</dbReference>
<dbReference type="PANTHER" id="PTHR48085:SF5">
    <property type="entry name" value="CADMIUM_ZINC-TRANSPORTING ATPASE HMA4-RELATED"/>
    <property type="match status" value="1"/>
</dbReference>
<keyword evidence="10" id="KW-1003">Cell membrane</keyword>
<dbReference type="GO" id="GO:0005886">
    <property type="term" value="C:plasma membrane"/>
    <property type="evidence" value="ECO:0007669"/>
    <property type="project" value="UniProtKB-SubCell"/>
</dbReference>
<dbReference type="SUPFAM" id="SSF56784">
    <property type="entry name" value="HAD-like"/>
    <property type="match status" value="1"/>
</dbReference>
<dbReference type="NCBIfam" id="TIGR01494">
    <property type="entry name" value="ATPase_P-type"/>
    <property type="match status" value="1"/>
</dbReference>
<evidence type="ECO:0000313" key="13">
    <source>
        <dbReference type="Proteomes" id="UP000182761"/>
    </source>
</evidence>
<evidence type="ECO:0000256" key="1">
    <source>
        <dbReference type="ARBA" id="ARBA00004370"/>
    </source>
</evidence>
<dbReference type="InterPro" id="IPR023214">
    <property type="entry name" value="HAD_sf"/>
</dbReference>
<feature type="transmembrane region" description="Helical" evidence="10">
    <location>
        <begin position="42"/>
        <end position="61"/>
    </location>
</feature>
<dbReference type="InterPro" id="IPR018303">
    <property type="entry name" value="ATPase_P-typ_P_site"/>
</dbReference>
<evidence type="ECO:0000256" key="8">
    <source>
        <dbReference type="ARBA" id="ARBA00039097"/>
    </source>
</evidence>
<evidence type="ECO:0000256" key="6">
    <source>
        <dbReference type="ARBA" id="ARBA00022989"/>
    </source>
</evidence>
<comment type="subcellular location">
    <subcellularLocation>
        <location evidence="10">Cell membrane</location>
    </subcellularLocation>
    <subcellularLocation>
        <location evidence="1">Membrane</location>
    </subcellularLocation>
</comment>
<dbReference type="GO" id="GO:0015086">
    <property type="term" value="F:cadmium ion transmembrane transporter activity"/>
    <property type="evidence" value="ECO:0007669"/>
    <property type="project" value="TreeGrafter"/>
</dbReference>
<dbReference type="SUPFAM" id="SSF81653">
    <property type="entry name" value="Calcium ATPase, transduction domain A"/>
    <property type="match status" value="1"/>
</dbReference>
<keyword evidence="10" id="KW-0547">Nucleotide-binding</keyword>
<dbReference type="GO" id="GO:0016887">
    <property type="term" value="F:ATP hydrolysis activity"/>
    <property type="evidence" value="ECO:0007669"/>
    <property type="project" value="InterPro"/>
</dbReference>
<keyword evidence="10" id="KW-0067">ATP-binding</keyword>
<dbReference type="InterPro" id="IPR036412">
    <property type="entry name" value="HAD-like_sf"/>
</dbReference>
<dbReference type="InterPro" id="IPR059000">
    <property type="entry name" value="ATPase_P-type_domA"/>
</dbReference>
<organism evidence="12 13">
    <name type="scientific">Apibacter mensalis</name>
    <dbReference type="NCBI Taxonomy" id="1586267"/>
    <lineage>
        <taxon>Bacteria</taxon>
        <taxon>Pseudomonadati</taxon>
        <taxon>Bacteroidota</taxon>
        <taxon>Flavobacteriia</taxon>
        <taxon>Flavobacteriales</taxon>
        <taxon>Weeksellaceae</taxon>
        <taxon>Apibacter</taxon>
    </lineage>
</organism>
<feature type="transmembrane region" description="Helical" evidence="10">
    <location>
        <begin position="73"/>
        <end position="91"/>
    </location>
</feature>
<dbReference type="RefSeq" id="WP_055424782.1">
    <property type="nucleotide sequence ID" value="NZ_FCOR01000002.1"/>
</dbReference>
<dbReference type="AlphaFoldDB" id="A0A0X3AMD1"/>
<name>A0A0X3AMD1_9FLAO</name>
<dbReference type="PANTHER" id="PTHR48085">
    <property type="entry name" value="CADMIUM/ZINC-TRANSPORTING ATPASE HMA2-RELATED"/>
    <property type="match status" value="1"/>
</dbReference>
<feature type="transmembrane region" description="Helical" evidence="10">
    <location>
        <begin position="606"/>
        <end position="627"/>
    </location>
</feature>
<keyword evidence="7 10" id="KW-0472">Membrane</keyword>
<dbReference type="InterPro" id="IPR044492">
    <property type="entry name" value="P_typ_ATPase_HD_dom"/>
</dbReference>
<dbReference type="SFLD" id="SFLDF00027">
    <property type="entry name" value="p-type_atpase"/>
    <property type="match status" value="1"/>
</dbReference>
<dbReference type="InterPro" id="IPR023299">
    <property type="entry name" value="ATPase_P-typ_cyto_dom_N"/>
</dbReference>
<dbReference type="Pfam" id="PF00702">
    <property type="entry name" value="Hydrolase"/>
    <property type="match status" value="1"/>
</dbReference>
<dbReference type="NCBIfam" id="TIGR01525">
    <property type="entry name" value="ATPase-IB_hvy"/>
    <property type="match status" value="1"/>
</dbReference>
<dbReference type="InterPro" id="IPR001757">
    <property type="entry name" value="P_typ_ATPase"/>
</dbReference>
<dbReference type="SFLD" id="SFLDG00002">
    <property type="entry name" value="C1.7:_P-type_atpase_like"/>
    <property type="match status" value="1"/>
</dbReference>
<evidence type="ECO:0000256" key="2">
    <source>
        <dbReference type="ARBA" id="ARBA00006024"/>
    </source>
</evidence>
<dbReference type="InterPro" id="IPR008250">
    <property type="entry name" value="ATPase_P-typ_transduc_dom_A_sf"/>
</dbReference>
<accession>A0A0X3AMD1</accession>
<evidence type="ECO:0000256" key="4">
    <source>
        <dbReference type="ARBA" id="ARBA00022723"/>
    </source>
</evidence>
<dbReference type="Gene3D" id="3.40.50.1000">
    <property type="entry name" value="HAD superfamily/HAD-like"/>
    <property type="match status" value="1"/>
</dbReference>
<keyword evidence="4 10" id="KW-0479">Metal-binding</keyword>
<evidence type="ECO:0000256" key="3">
    <source>
        <dbReference type="ARBA" id="ARBA00022692"/>
    </source>
</evidence>
<dbReference type="GO" id="GO:0016463">
    <property type="term" value="F:P-type zinc transporter activity"/>
    <property type="evidence" value="ECO:0007669"/>
    <property type="project" value="UniProtKB-EC"/>
</dbReference>
<dbReference type="InterPro" id="IPR051014">
    <property type="entry name" value="Cation_Transport_ATPase_IB"/>
</dbReference>